<dbReference type="EMBL" id="VSRR010004039">
    <property type="protein sequence ID" value="MPC38328.1"/>
    <property type="molecule type" value="Genomic_DNA"/>
</dbReference>
<proteinExistence type="predicted"/>
<sequence length="114" mass="12018">MTRTEAKTVSVTVQAAAVGTQAGICRVARVADTPDRPNTMAIVRLLGALCMACFMCLCLRDAPGDRVEWGRNTRLPASMTDGRVSGGGETHSGKVKTRDTGMTRPAPPQSLASQ</sequence>
<evidence type="ECO:0000256" key="1">
    <source>
        <dbReference type="SAM" id="MobiDB-lite"/>
    </source>
</evidence>
<protein>
    <submittedName>
        <fullName evidence="2">Uncharacterized protein</fullName>
    </submittedName>
</protein>
<dbReference type="Proteomes" id="UP000324222">
    <property type="component" value="Unassembled WGS sequence"/>
</dbReference>
<reference evidence="2 3" key="1">
    <citation type="submission" date="2019-05" db="EMBL/GenBank/DDBJ databases">
        <title>Another draft genome of Portunus trituberculatus and its Hox gene families provides insights of decapod evolution.</title>
        <authorList>
            <person name="Jeong J.-H."/>
            <person name="Song I."/>
            <person name="Kim S."/>
            <person name="Choi T."/>
            <person name="Kim D."/>
            <person name="Ryu S."/>
            <person name="Kim W."/>
        </authorList>
    </citation>
    <scope>NUCLEOTIDE SEQUENCE [LARGE SCALE GENOMIC DNA]</scope>
    <source>
        <tissue evidence="2">Muscle</tissue>
    </source>
</reference>
<organism evidence="2 3">
    <name type="scientific">Portunus trituberculatus</name>
    <name type="common">Swimming crab</name>
    <name type="synonym">Neptunus trituberculatus</name>
    <dbReference type="NCBI Taxonomy" id="210409"/>
    <lineage>
        <taxon>Eukaryota</taxon>
        <taxon>Metazoa</taxon>
        <taxon>Ecdysozoa</taxon>
        <taxon>Arthropoda</taxon>
        <taxon>Crustacea</taxon>
        <taxon>Multicrustacea</taxon>
        <taxon>Malacostraca</taxon>
        <taxon>Eumalacostraca</taxon>
        <taxon>Eucarida</taxon>
        <taxon>Decapoda</taxon>
        <taxon>Pleocyemata</taxon>
        <taxon>Brachyura</taxon>
        <taxon>Eubrachyura</taxon>
        <taxon>Portunoidea</taxon>
        <taxon>Portunidae</taxon>
        <taxon>Portuninae</taxon>
        <taxon>Portunus</taxon>
    </lineage>
</organism>
<comment type="caution">
    <text evidence="2">The sequence shown here is derived from an EMBL/GenBank/DDBJ whole genome shotgun (WGS) entry which is preliminary data.</text>
</comment>
<evidence type="ECO:0000313" key="2">
    <source>
        <dbReference type="EMBL" id="MPC38328.1"/>
    </source>
</evidence>
<evidence type="ECO:0000313" key="3">
    <source>
        <dbReference type="Proteomes" id="UP000324222"/>
    </source>
</evidence>
<accession>A0A5B7EZ87</accession>
<dbReference type="AlphaFoldDB" id="A0A5B7EZ87"/>
<feature type="region of interest" description="Disordered" evidence="1">
    <location>
        <begin position="76"/>
        <end position="114"/>
    </location>
</feature>
<name>A0A5B7EZ87_PORTR</name>
<keyword evidence="3" id="KW-1185">Reference proteome</keyword>
<gene>
    <name evidence="2" type="ORF">E2C01_031833</name>
</gene>